<dbReference type="AlphaFoldDB" id="A0A101LW99"/>
<sequence>MTNGYESRGESQSAWLVNTPPKVLLREVGHRRVTTWLRSLKPSTLSYLIDCGRIEELLIKQIERLFGRIWYDTYLIHDWKKSILFLQRKRIYTRCDYLPLLCRESGFAPSPPLSGKRLRSFPSFVGKAAPLRFAPR</sequence>
<dbReference type="EMBL" id="LKAM01000012">
    <property type="protein sequence ID" value="KUM46318.1"/>
    <property type="molecule type" value="Genomic_DNA"/>
</dbReference>
<name>A0A101LW99_PICGL</name>
<geneLocation type="mitochondrion" evidence="1"/>
<organism evidence="1">
    <name type="scientific">Picea glauca</name>
    <name type="common">White spruce</name>
    <name type="synonym">Pinus glauca</name>
    <dbReference type="NCBI Taxonomy" id="3330"/>
    <lineage>
        <taxon>Eukaryota</taxon>
        <taxon>Viridiplantae</taxon>
        <taxon>Streptophyta</taxon>
        <taxon>Embryophyta</taxon>
        <taxon>Tracheophyta</taxon>
        <taxon>Spermatophyta</taxon>
        <taxon>Pinopsida</taxon>
        <taxon>Pinidae</taxon>
        <taxon>Conifers I</taxon>
        <taxon>Pinales</taxon>
        <taxon>Pinaceae</taxon>
        <taxon>Picea</taxon>
    </lineage>
</organism>
<comment type="caution">
    <text evidence="1">The sequence shown here is derived from an EMBL/GenBank/DDBJ whole genome shotgun (WGS) entry which is preliminary data.</text>
</comment>
<keyword evidence="1" id="KW-0496">Mitochondrion</keyword>
<protein>
    <submittedName>
        <fullName evidence="1">Uncharacterized protein</fullName>
    </submittedName>
</protein>
<proteinExistence type="predicted"/>
<reference evidence="1" key="1">
    <citation type="journal article" date="2015" name="Genome Biol. Evol.">
        <title>Organellar Genomes of White Spruce (Picea glauca): Assembly and Annotation.</title>
        <authorList>
            <person name="Jackman S.D."/>
            <person name="Warren R.L."/>
            <person name="Gibb E.A."/>
            <person name="Vandervalk B.P."/>
            <person name="Mohamadi H."/>
            <person name="Chu J."/>
            <person name="Raymond A."/>
            <person name="Pleasance S."/>
            <person name="Coope R."/>
            <person name="Wildung M.R."/>
            <person name="Ritland C.E."/>
            <person name="Bousquet J."/>
            <person name="Jones S.J."/>
            <person name="Bohlmann J."/>
            <person name="Birol I."/>
        </authorList>
    </citation>
    <scope>NUCLEOTIDE SEQUENCE [LARGE SCALE GENOMIC DNA]</scope>
    <source>
        <tissue evidence="1">Flushing bud</tissue>
    </source>
</reference>
<gene>
    <name evidence="1" type="ORF">ABT39_MTgene1824</name>
</gene>
<accession>A0A101LW99</accession>
<evidence type="ECO:0000313" key="1">
    <source>
        <dbReference type="EMBL" id="KUM46318.1"/>
    </source>
</evidence>